<evidence type="ECO:0000256" key="1">
    <source>
        <dbReference type="SAM" id="Phobius"/>
    </source>
</evidence>
<evidence type="ECO:0000313" key="3">
    <source>
        <dbReference type="Proteomes" id="UP000270856"/>
    </source>
</evidence>
<dbReference type="AlphaFoldDB" id="A0A3N4NE47"/>
<feature type="transmembrane region" description="Helical" evidence="1">
    <location>
        <begin position="7"/>
        <end position="25"/>
    </location>
</feature>
<dbReference type="EMBL" id="RPFJ01000016">
    <property type="protein sequence ID" value="RPD94594.1"/>
    <property type="molecule type" value="Genomic_DNA"/>
</dbReference>
<protein>
    <submittedName>
        <fullName evidence="2">Uncharacterized protein</fullName>
    </submittedName>
</protein>
<keyword evidence="1" id="KW-0472">Membrane</keyword>
<proteinExistence type="predicted"/>
<comment type="caution">
    <text evidence="2">The sequence shown here is derived from an EMBL/GenBank/DDBJ whole genome shotgun (WGS) entry which is preliminary data.</text>
</comment>
<keyword evidence="1" id="KW-0812">Transmembrane</keyword>
<keyword evidence="3" id="KW-1185">Reference proteome</keyword>
<dbReference type="Proteomes" id="UP000270856">
    <property type="component" value="Unassembled WGS sequence"/>
</dbReference>
<name>A0A3N4NE47_9FLAO</name>
<organism evidence="2 3">
    <name type="scientific">Aureibaculum marinum</name>
    <dbReference type="NCBI Taxonomy" id="2487930"/>
    <lineage>
        <taxon>Bacteria</taxon>
        <taxon>Pseudomonadati</taxon>
        <taxon>Bacteroidota</taxon>
        <taxon>Flavobacteriia</taxon>
        <taxon>Flavobacteriales</taxon>
        <taxon>Flavobacteriaceae</taxon>
        <taxon>Aureibaculum</taxon>
    </lineage>
</organism>
<sequence length="129" mass="14497">MKKLTKTGIIIIVAVAVVVSVLGFLEGYKDATDRSDLINEVLEANCDCEEVNQIIYAKGLQFGNDGMSTEKAEYQLVNCDYESFVSESIRINKILNKKIKGFNDFDLLIIEMNNKTNREILTIKNGVIQ</sequence>
<keyword evidence="1" id="KW-1133">Transmembrane helix</keyword>
<accession>A0A3N4NE47</accession>
<gene>
    <name evidence="2" type="ORF">EGM88_11835</name>
</gene>
<dbReference type="RefSeq" id="WP_123898498.1">
    <property type="nucleotide sequence ID" value="NZ_RPFJ01000016.1"/>
</dbReference>
<dbReference type="OrthoDB" id="1164154at2"/>
<reference evidence="2 3" key="1">
    <citation type="submission" date="2018-11" db="EMBL/GenBank/DDBJ databases">
        <title>Aureibaculum marinum gen. nov., sp. nov., a member of the family Flavobacteriaceae isolated from the Bohai Sea.</title>
        <authorList>
            <person name="Ji X."/>
        </authorList>
    </citation>
    <scope>NUCLEOTIDE SEQUENCE [LARGE SCALE GENOMIC DNA]</scope>
    <source>
        <strain evidence="2 3">BH-SD17</strain>
    </source>
</reference>
<evidence type="ECO:0000313" key="2">
    <source>
        <dbReference type="EMBL" id="RPD94594.1"/>
    </source>
</evidence>